<proteinExistence type="inferred from homology"/>
<dbReference type="FunFam" id="3.30.390.30:FF:000001">
    <property type="entry name" value="Dihydrolipoyl dehydrogenase"/>
    <property type="match status" value="1"/>
</dbReference>
<feature type="active site" description="Proton acceptor" evidence="5">
    <location>
        <position position="437"/>
    </location>
</feature>
<evidence type="ECO:0000259" key="9">
    <source>
        <dbReference type="Pfam" id="PF07992"/>
    </source>
</evidence>
<dbReference type="PANTHER" id="PTHR43014">
    <property type="entry name" value="MERCURIC REDUCTASE"/>
    <property type="match status" value="1"/>
</dbReference>
<evidence type="ECO:0000256" key="6">
    <source>
        <dbReference type="PIRSR" id="PIRSR000350-3"/>
    </source>
</evidence>
<dbReference type="Gene3D" id="3.30.390.30">
    <property type="match status" value="1"/>
</dbReference>
<dbReference type="Gene3D" id="3.50.50.60">
    <property type="entry name" value="FAD/NAD(P)-binding domain"/>
    <property type="match status" value="2"/>
</dbReference>
<dbReference type="InterPro" id="IPR001100">
    <property type="entry name" value="Pyr_nuc-diS_OxRdtase"/>
</dbReference>
<dbReference type="GO" id="GO:0005759">
    <property type="term" value="C:mitochondrial matrix"/>
    <property type="evidence" value="ECO:0007669"/>
    <property type="project" value="UniProtKB-ARBA"/>
</dbReference>
<dbReference type="InterPro" id="IPR016156">
    <property type="entry name" value="FAD/NAD-linked_Rdtase_dimer_sf"/>
</dbReference>
<keyword evidence="3 6" id="KW-0274">FAD</keyword>
<feature type="binding site" evidence="6">
    <location>
        <begin position="187"/>
        <end position="194"/>
    </location>
    <ligand>
        <name>NAD(+)</name>
        <dbReference type="ChEBI" id="CHEBI:57540"/>
    </ligand>
</feature>
<feature type="binding site" evidence="6">
    <location>
        <position position="280"/>
    </location>
    <ligand>
        <name>NAD(+)</name>
        <dbReference type="ChEBI" id="CHEBI:57540"/>
    </ligand>
</feature>
<dbReference type="PRINTS" id="PR00411">
    <property type="entry name" value="PNDRDTASEI"/>
</dbReference>
<dbReference type="EMBL" id="JAQQWP010000002">
    <property type="protein sequence ID" value="KAK8130624.1"/>
    <property type="molecule type" value="Genomic_DNA"/>
</dbReference>
<dbReference type="GO" id="GO:0003955">
    <property type="term" value="F:NAD(P)H dehydrogenase (quinone) activity"/>
    <property type="evidence" value="ECO:0007669"/>
    <property type="project" value="TreeGrafter"/>
</dbReference>
<accession>A0AAW0R9Z4</accession>
<dbReference type="InterPro" id="IPR004099">
    <property type="entry name" value="Pyr_nucl-diS_OxRdtase_dimer"/>
</dbReference>
<evidence type="ECO:0000256" key="2">
    <source>
        <dbReference type="ARBA" id="ARBA00022630"/>
    </source>
</evidence>
<reference evidence="10 11" key="1">
    <citation type="submission" date="2023-01" db="EMBL/GenBank/DDBJ databases">
        <title>Analysis of 21 Apiospora genomes using comparative genomics revels a genus with tremendous synthesis potential of carbohydrate active enzymes and secondary metabolites.</title>
        <authorList>
            <person name="Sorensen T."/>
        </authorList>
    </citation>
    <scope>NUCLEOTIDE SEQUENCE [LARGE SCALE GENOMIC DNA]</scope>
    <source>
        <strain evidence="10 11">CBS 117206</strain>
    </source>
</reference>
<comment type="cofactor">
    <cofactor evidence="6">
        <name>FAD</name>
        <dbReference type="ChEBI" id="CHEBI:57692"/>
    </cofactor>
    <text evidence="6">Binds 1 FAD per subunit.</text>
</comment>
<sequence>MSSTKAPDHYDLLVIGSGEAGKFLPWMLSAKHGKKTAVIERGRIGGSCPNVACLPSKNVIHSAAIAHEVRRASAFGVSLSGIDPASLKSDMPVIKARKDAMVKDVNGFQGFFDMFGVEIIRGEGTFVGPNEIQVGGGRALTADHILICTGSRARVDARIPGLLEARPMTHIELLDLDVLPAHLIIIGGGYVGVEFAQAYARLGSHVTLVQRGDQLIPREDEDVVQALSGILAKEGVRIITSADVQSASGTNGEEVTVSIRSSPGGEEEVLRGSHILMATGRIPNTADLNLDAAGIKTTAAGHIVVDEQLRASTSVFAAGDCAGSPHFTHMGFDDFRVPSVLFTDPELARVGLTEKEARAKGVPYRLAKLPMASFLRTRTLGPGASEGFAKALIEADGERILGFTALGPGAGELLPVISLAMKLNAGYRQLADLIIAHPTMNEGLVELFLLHVPDGTS</sequence>
<dbReference type="Pfam" id="PF07992">
    <property type="entry name" value="Pyr_redox_2"/>
    <property type="match status" value="1"/>
</dbReference>
<dbReference type="PRINTS" id="PR00368">
    <property type="entry name" value="FADPNR"/>
</dbReference>
<feature type="domain" description="Pyridine nucleotide-disulphide oxidoreductase dimerisation" evidence="8">
    <location>
        <begin position="337"/>
        <end position="446"/>
    </location>
</feature>
<evidence type="ECO:0000313" key="10">
    <source>
        <dbReference type="EMBL" id="KAK8130624.1"/>
    </source>
</evidence>
<evidence type="ECO:0000313" key="11">
    <source>
        <dbReference type="Proteomes" id="UP001392437"/>
    </source>
</evidence>
<feature type="domain" description="FAD/NAD(P)-binding" evidence="9">
    <location>
        <begin position="10"/>
        <end position="330"/>
    </location>
</feature>
<evidence type="ECO:0008006" key="12">
    <source>
        <dbReference type="Google" id="ProtNLM"/>
    </source>
</evidence>
<evidence type="ECO:0000256" key="1">
    <source>
        <dbReference type="ARBA" id="ARBA00007532"/>
    </source>
</evidence>
<organism evidence="10 11">
    <name type="scientific">Apiospora kogelbergensis</name>
    <dbReference type="NCBI Taxonomy" id="1337665"/>
    <lineage>
        <taxon>Eukaryota</taxon>
        <taxon>Fungi</taxon>
        <taxon>Dikarya</taxon>
        <taxon>Ascomycota</taxon>
        <taxon>Pezizomycotina</taxon>
        <taxon>Sordariomycetes</taxon>
        <taxon>Xylariomycetidae</taxon>
        <taxon>Amphisphaeriales</taxon>
        <taxon>Apiosporaceae</taxon>
        <taxon>Apiospora</taxon>
    </lineage>
</organism>
<protein>
    <recommendedName>
        <fullName evidence="12">Pyruvate/2-oxoglutarate dehydrogenase complex, dihydrolipoamide dehydrogenase (E3) component</fullName>
    </recommendedName>
</protein>
<dbReference type="Proteomes" id="UP001392437">
    <property type="component" value="Unassembled WGS sequence"/>
</dbReference>
<feature type="binding site" evidence="6">
    <location>
        <position position="57"/>
    </location>
    <ligand>
        <name>FAD</name>
        <dbReference type="ChEBI" id="CHEBI:57692"/>
    </ligand>
</feature>
<comment type="similarity">
    <text evidence="1">Belongs to the class-I pyridine nucleotide-disulfide oxidoreductase family.</text>
</comment>
<keyword evidence="2" id="KW-0285">Flavoprotein</keyword>
<keyword evidence="6" id="KW-0547">Nucleotide-binding</keyword>
<evidence type="ECO:0000256" key="5">
    <source>
        <dbReference type="PIRSR" id="PIRSR000350-2"/>
    </source>
</evidence>
<evidence type="ECO:0000256" key="3">
    <source>
        <dbReference type="ARBA" id="ARBA00022827"/>
    </source>
</evidence>
<feature type="binding site" evidence="6">
    <location>
        <position position="124"/>
    </location>
    <ligand>
        <name>FAD</name>
        <dbReference type="ChEBI" id="CHEBI:57692"/>
    </ligand>
</feature>
<dbReference type="SUPFAM" id="SSF55424">
    <property type="entry name" value="FAD/NAD-linked reductases, dimerisation (C-terminal) domain"/>
    <property type="match status" value="1"/>
</dbReference>
<feature type="disulfide bond" description="Redox-active" evidence="7">
    <location>
        <begin position="48"/>
        <end position="53"/>
    </location>
</feature>
<dbReference type="AlphaFoldDB" id="A0AAW0R9Z4"/>
<gene>
    <name evidence="10" type="ORF">PG999_003004</name>
</gene>
<evidence type="ECO:0000256" key="7">
    <source>
        <dbReference type="PIRSR" id="PIRSR000350-4"/>
    </source>
</evidence>
<name>A0AAW0R9Z4_9PEZI</name>
<keyword evidence="11" id="KW-1185">Reference proteome</keyword>
<keyword evidence="4" id="KW-0560">Oxidoreductase</keyword>
<evidence type="ECO:0000256" key="4">
    <source>
        <dbReference type="ARBA" id="ARBA00023002"/>
    </source>
</evidence>
<evidence type="ECO:0000259" key="8">
    <source>
        <dbReference type="Pfam" id="PF02852"/>
    </source>
</evidence>
<comment type="caution">
    <text evidence="10">The sequence shown here is derived from an EMBL/GenBank/DDBJ whole genome shotgun (WGS) entry which is preliminary data.</text>
</comment>
<feature type="binding site" evidence="6">
    <location>
        <begin position="149"/>
        <end position="151"/>
    </location>
    <ligand>
        <name>FAD</name>
        <dbReference type="ChEBI" id="CHEBI:57692"/>
    </ligand>
</feature>
<keyword evidence="6" id="KW-0520">NAD</keyword>
<feature type="binding site" evidence="6">
    <location>
        <position position="320"/>
    </location>
    <ligand>
        <name>FAD</name>
        <dbReference type="ChEBI" id="CHEBI:57692"/>
    </ligand>
</feature>
<dbReference type="SUPFAM" id="SSF51905">
    <property type="entry name" value="FAD/NAD(P)-binding domain"/>
    <property type="match status" value="1"/>
</dbReference>
<dbReference type="GO" id="GO:0050660">
    <property type="term" value="F:flavin adenine dinucleotide binding"/>
    <property type="evidence" value="ECO:0007669"/>
    <property type="project" value="TreeGrafter"/>
</dbReference>
<dbReference type="Pfam" id="PF02852">
    <property type="entry name" value="Pyr_redox_dim"/>
    <property type="match status" value="1"/>
</dbReference>
<dbReference type="PANTHER" id="PTHR43014:SF2">
    <property type="entry name" value="MERCURIC REDUCTASE"/>
    <property type="match status" value="1"/>
</dbReference>
<dbReference type="InterPro" id="IPR036188">
    <property type="entry name" value="FAD/NAD-bd_sf"/>
</dbReference>
<dbReference type="PIRSF" id="PIRSF000350">
    <property type="entry name" value="Mercury_reductase_MerA"/>
    <property type="match status" value="1"/>
</dbReference>
<dbReference type="InterPro" id="IPR023753">
    <property type="entry name" value="FAD/NAD-binding_dom"/>
</dbReference>